<dbReference type="EMBL" id="CP013011">
    <property type="protein sequence ID" value="ALL00148.1"/>
    <property type="molecule type" value="Genomic_DNA"/>
</dbReference>
<dbReference type="OrthoDB" id="372177at2157"/>
<feature type="binding site" evidence="8">
    <location>
        <position position="128"/>
    </location>
    <ligand>
        <name>S-adenosyl-L-methionine</name>
        <dbReference type="ChEBI" id="CHEBI:59789"/>
    </ligand>
</feature>
<evidence type="ECO:0000313" key="13">
    <source>
        <dbReference type="Proteomes" id="UP000196694"/>
    </source>
</evidence>
<feature type="binding site" evidence="8">
    <location>
        <position position="52"/>
    </location>
    <ligand>
        <name>S-adenosyl-L-methionine</name>
        <dbReference type="ChEBI" id="CHEBI:59789"/>
    </ligand>
</feature>
<evidence type="ECO:0000256" key="2">
    <source>
        <dbReference type="ARBA" id="ARBA00022603"/>
    </source>
</evidence>
<dbReference type="PANTHER" id="PTHR10631:SF3">
    <property type="entry name" value="TRNA (GUANINE(26)-N(2))-DIMETHYLTRANSFERASE"/>
    <property type="match status" value="1"/>
</dbReference>
<dbReference type="AlphaFoldDB" id="A0A0P0N1A1"/>
<accession>A0A0P0N1A1</accession>
<organism evidence="10 12">
    <name type="scientific">Pyrodictium delaneyi</name>
    <dbReference type="NCBI Taxonomy" id="1273541"/>
    <lineage>
        <taxon>Archaea</taxon>
        <taxon>Thermoproteota</taxon>
        <taxon>Thermoprotei</taxon>
        <taxon>Desulfurococcales</taxon>
        <taxon>Pyrodictiaceae</taxon>
        <taxon>Pyrodictium</taxon>
    </lineage>
</organism>
<dbReference type="NCBIfam" id="TIGR00308">
    <property type="entry name" value="TRM1"/>
    <property type="match status" value="1"/>
</dbReference>
<reference evidence="10 12" key="1">
    <citation type="submission" date="2015-10" db="EMBL/GenBank/DDBJ databases">
        <title>Complete genome sequence of hyperthermophilic archaeon Pyrodictium delaneyi Su06.</title>
        <authorList>
            <person name="Jung J.-H."/>
            <person name="Lin J."/>
            <person name="Holden J.F."/>
            <person name="Park C.-S."/>
        </authorList>
    </citation>
    <scope>NUCLEOTIDE SEQUENCE [LARGE SCALE GENOMIC DNA]</scope>
    <source>
        <strain evidence="10 12">Su06</strain>
    </source>
</reference>
<dbReference type="SUPFAM" id="SSF53335">
    <property type="entry name" value="S-adenosyl-L-methionine-dependent methyltransferases"/>
    <property type="match status" value="1"/>
</dbReference>
<dbReference type="FunFam" id="3.30.56.70:FF:000001">
    <property type="entry name" value="tRNA (guanine(26)-N(2))-dimethyltransferase"/>
    <property type="match status" value="1"/>
</dbReference>
<feature type="binding site" evidence="8">
    <location>
        <position position="279"/>
    </location>
    <ligand>
        <name>Zn(2+)</name>
        <dbReference type="ChEBI" id="CHEBI:29105"/>
    </ligand>
</feature>
<gene>
    <name evidence="8" type="primary">trm1</name>
    <name evidence="11" type="ORF">Pdsh_07040</name>
    <name evidence="10" type="ORF">Pyrde_0098</name>
</gene>
<keyword evidence="5 8" id="KW-0819">tRNA processing</keyword>
<dbReference type="Pfam" id="PF02005">
    <property type="entry name" value="TRM"/>
    <property type="match status" value="1"/>
</dbReference>
<keyword evidence="13" id="KW-1185">Reference proteome</keyword>
<dbReference type="GO" id="GO:0046872">
    <property type="term" value="F:metal ion binding"/>
    <property type="evidence" value="ECO:0007669"/>
    <property type="project" value="UniProtKB-KW"/>
</dbReference>
<feature type="binding site" evidence="8">
    <location>
        <position position="263"/>
    </location>
    <ligand>
        <name>Zn(2+)</name>
        <dbReference type="ChEBI" id="CHEBI:29105"/>
    </ligand>
</feature>
<dbReference type="STRING" id="1273541.Pyrde_0098"/>
<dbReference type="EC" id="2.1.1.216" evidence="7 8"/>
<evidence type="ECO:0000256" key="8">
    <source>
        <dbReference type="HAMAP-Rule" id="MF_00290"/>
    </source>
</evidence>
<dbReference type="CDD" id="cd02440">
    <property type="entry name" value="AdoMet_MTases"/>
    <property type="match status" value="1"/>
</dbReference>
<protein>
    <recommendedName>
        <fullName evidence="7 8">tRNA (guanine(26)-N(2))-dimethyltransferase</fullName>
        <ecNumber evidence="7 8">2.1.1.216</ecNumber>
    </recommendedName>
    <alternativeName>
        <fullName evidence="8">tRNA 2,2-dimethylguanosine-26 methyltransferase</fullName>
    </alternativeName>
    <alternativeName>
        <fullName evidence="8">tRNA(guanine-26,N(2)-N(2)) methyltransferase</fullName>
    </alternativeName>
    <alternativeName>
        <fullName evidence="8">tRNA(m(2,2)G26)dimethyltransferase</fullName>
    </alternativeName>
</protein>
<evidence type="ECO:0000256" key="6">
    <source>
        <dbReference type="ARBA" id="ARBA00022884"/>
    </source>
</evidence>
<evidence type="ECO:0000313" key="10">
    <source>
        <dbReference type="EMBL" id="ALL00148.1"/>
    </source>
</evidence>
<evidence type="ECO:0000256" key="4">
    <source>
        <dbReference type="ARBA" id="ARBA00022691"/>
    </source>
</evidence>
<dbReference type="Gene3D" id="3.40.50.150">
    <property type="entry name" value="Vaccinia Virus protein VP39"/>
    <property type="match status" value="1"/>
</dbReference>
<dbReference type="PATRIC" id="fig|1273541.4.peg.104"/>
<dbReference type="GO" id="GO:0000049">
    <property type="term" value="F:tRNA binding"/>
    <property type="evidence" value="ECO:0007669"/>
    <property type="project" value="UniProtKB-UniRule"/>
</dbReference>
<evidence type="ECO:0000313" key="11">
    <source>
        <dbReference type="EMBL" id="OWJ54238.1"/>
    </source>
</evidence>
<sequence length="408" mass="46050">MASGKLPYPTRRIKEGKAEIIVPDPDAYRRKDGVYEPAWAPVFYNPKMRFNRDIAILVANAYREMIGQERLVVAEPLTGSGVRAIRYALEADAQVYAADIDPDAVYLARLNVEANGVQERVTVERADANEYLAKLRREGVRLSIIDIDPFGSPAPFLDTAIQSISVRGIIAATATDTAPLSGTHPRALRRRYDVQPARTAWEKEQAVRLLAGYIIRRAASHEYGVRILLAYYADYYVRVYAELWRGASRADDSLSKLGYGVYCPYCGYTGYTDNPRTRCPYCGGTVQIVGPLYTGPLCNQEFMEMLRSTLDKRVGSLAEPKRAVKLFEQLSLECTITKPYYRLDKLCSILHMNMPKPDSMVEALRRKGYKAARTHFDPRGFRTNAPHTEVLNTLIEMQARIAREDDDN</sequence>
<dbReference type="InterPro" id="IPR022923">
    <property type="entry name" value="TRM1_arc_bac"/>
</dbReference>
<feature type="binding site" evidence="8">
    <location>
        <position position="266"/>
    </location>
    <ligand>
        <name>Zn(2+)</name>
        <dbReference type="ChEBI" id="CHEBI:29105"/>
    </ligand>
</feature>
<feature type="binding site" evidence="8">
    <location>
        <position position="282"/>
    </location>
    <ligand>
        <name>Zn(2+)</name>
        <dbReference type="ChEBI" id="CHEBI:29105"/>
    </ligand>
</feature>
<evidence type="ECO:0000313" key="12">
    <source>
        <dbReference type="Proteomes" id="UP000058613"/>
    </source>
</evidence>
<dbReference type="PROSITE" id="PS51626">
    <property type="entry name" value="SAM_MT_TRM1"/>
    <property type="match status" value="1"/>
</dbReference>
<name>A0A0P0N1A1_9CREN</name>
<dbReference type="InterPro" id="IPR002905">
    <property type="entry name" value="Trm1"/>
</dbReference>
<comment type="similarity">
    <text evidence="8 9">Belongs to the class I-like SAM-binding methyltransferase superfamily. Trm1 family.</text>
</comment>
<dbReference type="RefSeq" id="WP_055407285.1">
    <property type="nucleotide sequence ID" value="NZ_CP013011.1"/>
</dbReference>
<dbReference type="KEGG" id="pdl:Pyrde_0098"/>
<keyword evidence="2 8" id="KW-0489">Methyltransferase</keyword>
<keyword evidence="1 8" id="KW-0820">tRNA-binding</keyword>
<dbReference type="InterPro" id="IPR042296">
    <property type="entry name" value="tRNA_met_Trm1_C"/>
</dbReference>
<dbReference type="GO" id="GO:0160104">
    <property type="term" value="F:tRNA (guanine(26)-N2)-dimethyltransferase activity"/>
    <property type="evidence" value="ECO:0007669"/>
    <property type="project" value="UniProtKB-UniRule"/>
</dbReference>
<keyword evidence="3 8" id="KW-0808">Transferase</keyword>
<keyword evidence="4 8" id="KW-0949">S-adenosyl-L-methionine</keyword>
<dbReference type="InterPro" id="IPR029063">
    <property type="entry name" value="SAM-dependent_MTases_sf"/>
</dbReference>
<evidence type="ECO:0000256" key="7">
    <source>
        <dbReference type="ARBA" id="ARBA00039099"/>
    </source>
</evidence>
<dbReference type="Proteomes" id="UP000058613">
    <property type="component" value="Chromosome"/>
</dbReference>
<dbReference type="GO" id="GO:0002940">
    <property type="term" value="P:tRNA N2-guanine methylation"/>
    <property type="evidence" value="ECO:0007669"/>
    <property type="project" value="TreeGrafter"/>
</dbReference>
<proteinExistence type="inferred from homology"/>
<dbReference type="Gene3D" id="3.30.56.70">
    <property type="entry name" value="N2,N2-dimethylguanosine tRNA methyltransferase, C-terminal domain"/>
    <property type="match status" value="1"/>
</dbReference>
<dbReference type="HAMAP" id="MF_00290">
    <property type="entry name" value="tRNA_dimethyltr_TRM1"/>
    <property type="match status" value="1"/>
</dbReference>
<dbReference type="Proteomes" id="UP000196694">
    <property type="component" value="Unassembled WGS sequence"/>
</dbReference>
<feature type="binding site" evidence="8">
    <location>
        <position position="83"/>
    </location>
    <ligand>
        <name>S-adenosyl-L-methionine</name>
        <dbReference type="ChEBI" id="CHEBI:59789"/>
    </ligand>
</feature>
<reference evidence="11 13" key="2">
    <citation type="submission" date="2017-05" db="EMBL/GenBank/DDBJ databases">
        <title>The draft genome of the hyperthermophilic archaeon 'Pyrodictium delaneyi strain Hulk', an iron and nitrate reducer, reveals the capacity for sulfate reduction.</title>
        <authorList>
            <person name="Demey L.M."/>
            <person name="Miller C."/>
            <person name="Manzella M."/>
            <person name="Reguera G."/>
            <person name="Kashefi K."/>
        </authorList>
    </citation>
    <scope>NUCLEOTIDE SEQUENCE [LARGE SCALE GENOMIC DNA]</scope>
    <source>
        <strain evidence="11 13">Hulk</strain>
    </source>
</reference>
<comment type="catalytic activity">
    <reaction evidence="8">
        <text>guanosine(26) in tRNA + 2 S-adenosyl-L-methionine = N(2)-dimethylguanosine(26) in tRNA + 2 S-adenosyl-L-homocysteine + 2 H(+)</text>
        <dbReference type="Rhea" id="RHEA:43140"/>
        <dbReference type="Rhea" id="RHEA-COMP:10359"/>
        <dbReference type="Rhea" id="RHEA-COMP:10360"/>
        <dbReference type="ChEBI" id="CHEBI:15378"/>
        <dbReference type="ChEBI" id="CHEBI:57856"/>
        <dbReference type="ChEBI" id="CHEBI:59789"/>
        <dbReference type="ChEBI" id="CHEBI:74269"/>
        <dbReference type="ChEBI" id="CHEBI:74513"/>
        <dbReference type="EC" id="2.1.1.216"/>
    </reaction>
</comment>
<keyword evidence="8" id="KW-0479">Metal-binding</keyword>
<dbReference type="EMBL" id="NCQP01000006">
    <property type="protein sequence ID" value="OWJ54238.1"/>
    <property type="molecule type" value="Genomic_DNA"/>
</dbReference>
<evidence type="ECO:0000256" key="5">
    <source>
        <dbReference type="ARBA" id="ARBA00022694"/>
    </source>
</evidence>
<evidence type="ECO:0000256" key="9">
    <source>
        <dbReference type="PROSITE-ProRule" id="PRU00958"/>
    </source>
</evidence>
<feature type="binding site" evidence="8">
    <location>
        <position position="99"/>
    </location>
    <ligand>
        <name>S-adenosyl-L-methionine</name>
        <dbReference type="ChEBI" id="CHEBI:59789"/>
    </ligand>
</feature>
<feature type="binding site" evidence="8">
    <location>
        <position position="127"/>
    </location>
    <ligand>
        <name>S-adenosyl-L-methionine</name>
        <dbReference type="ChEBI" id="CHEBI:59789"/>
    </ligand>
</feature>
<evidence type="ECO:0000256" key="1">
    <source>
        <dbReference type="ARBA" id="ARBA00022555"/>
    </source>
</evidence>
<comment type="function">
    <text evidence="8">Dimethylates a single guanine residue at position 26 of a number of tRNAs using S-adenosyl-L-methionine as donor of the methyl groups.</text>
</comment>
<keyword evidence="6 8" id="KW-0694">RNA-binding</keyword>
<dbReference type="PANTHER" id="PTHR10631">
    <property type="entry name" value="N 2 ,N 2 -DIMETHYLGUANOSINE TRNA METHYLTRANSFERASE"/>
    <property type="match status" value="1"/>
</dbReference>
<evidence type="ECO:0000256" key="3">
    <source>
        <dbReference type="ARBA" id="ARBA00022679"/>
    </source>
</evidence>
<keyword evidence="8" id="KW-0862">Zinc</keyword>
<dbReference type="GeneID" id="26098424"/>